<sequence>MEVLKGTMVLAILGKADLIGANLANKDQVIKANSDVKALTYCDLQCINLKGLYEVLDLYPEYSHKFKEDIHHNLTYNLREGHESDGISRLSNKTQTISQSDSNGNGNLNQKLDSIVEDEEEVEEVDETTPLSRISTSDRSLNFNKAMNTSSFLGANQQLLTSSIGFRSPTRGCSAMIRSRQDYESVNARSGKDKNLKLHLSALNTPPDLSPRIVDGIEDEKSSTGNQRFEFCTENMGQES</sequence>
<dbReference type="PANTHER" id="PTHR10217:SF380">
    <property type="entry name" value="POTASSIUM VOLTAGE-GATED CHANNEL SUBFAMILY H MEMBER 8"/>
    <property type="match status" value="1"/>
</dbReference>
<keyword evidence="3" id="KW-1185">Reference proteome</keyword>
<name>A0A401P915_SCYTO</name>
<evidence type="ECO:0000313" key="2">
    <source>
        <dbReference type="EMBL" id="GCB69629.1"/>
    </source>
</evidence>
<dbReference type="Gene3D" id="2.60.120.10">
    <property type="entry name" value="Jelly Rolls"/>
    <property type="match status" value="1"/>
</dbReference>
<dbReference type="GO" id="GO:0042391">
    <property type="term" value="P:regulation of membrane potential"/>
    <property type="evidence" value="ECO:0007669"/>
    <property type="project" value="TreeGrafter"/>
</dbReference>
<dbReference type="AlphaFoldDB" id="A0A401P915"/>
<dbReference type="OrthoDB" id="432483at2759"/>
<gene>
    <name evidence="2" type="ORF">scyTo_0008420</name>
</gene>
<dbReference type="Proteomes" id="UP000288216">
    <property type="component" value="Unassembled WGS sequence"/>
</dbReference>
<dbReference type="PANTHER" id="PTHR10217">
    <property type="entry name" value="VOLTAGE AND LIGAND GATED POTASSIUM CHANNEL"/>
    <property type="match status" value="1"/>
</dbReference>
<evidence type="ECO:0000313" key="3">
    <source>
        <dbReference type="Proteomes" id="UP000288216"/>
    </source>
</evidence>
<dbReference type="InterPro" id="IPR050818">
    <property type="entry name" value="KCNH_animal-type"/>
</dbReference>
<dbReference type="STRING" id="75743.A0A401P915"/>
<feature type="region of interest" description="Disordered" evidence="1">
    <location>
        <begin position="218"/>
        <end position="240"/>
    </location>
</feature>
<organism evidence="2 3">
    <name type="scientific">Scyliorhinus torazame</name>
    <name type="common">Cloudy catshark</name>
    <name type="synonym">Catulus torazame</name>
    <dbReference type="NCBI Taxonomy" id="75743"/>
    <lineage>
        <taxon>Eukaryota</taxon>
        <taxon>Metazoa</taxon>
        <taxon>Chordata</taxon>
        <taxon>Craniata</taxon>
        <taxon>Vertebrata</taxon>
        <taxon>Chondrichthyes</taxon>
        <taxon>Elasmobranchii</taxon>
        <taxon>Galeomorphii</taxon>
        <taxon>Galeoidea</taxon>
        <taxon>Carcharhiniformes</taxon>
        <taxon>Scyliorhinidae</taxon>
        <taxon>Scyliorhinus</taxon>
    </lineage>
</organism>
<dbReference type="InterPro" id="IPR014710">
    <property type="entry name" value="RmlC-like_jellyroll"/>
</dbReference>
<dbReference type="EMBL" id="BFAA01003218">
    <property type="protein sequence ID" value="GCB69629.1"/>
    <property type="molecule type" value="Genomic_DNA"/>
</dbReference>
<feature type="non-terminal residue" evidence="2">
    <location>
        <position position="240"/>
    </location>
</feature>
<accession>A0A401P915</accession>
<dbReference type="InterPro" id="IPR018490">
    <property type="entry name" value="cNMP-bd_dom_sf"/>
</dbReference>
<proteinExistence type="predicted"/>
<reference evidence="2 3" key="1">
    <citation type="journal article" date="2018" name="Nat. Ecol. Evol.">
        <title>Shark genomes provide insights into elasmobranch evolution and the origin of vertebrates.</title>
        <authorList>
            <person name="Hara Y"/>
            <person name="Yamaguchi K"/>
            <person name="Onimaru K"/>
            <person name="Kadota M"/>
            <person name="Koyanagi M"/>
            <person name="Keeley SD"/>
            <person name="Tatsumi K"/>
            <person name="Tanaka K"/>
            <person name="Motone F"/>
            <person name="Kageyama Y"/>
            <person name="Nozu R"/>
            <person name="Adachi N"/>
            <person name="Nishimura O"/>
            <person name="Nakagawa R"/>
            <person name="Tanegashima C"/>
            <person name="Kiyatake I"/>
            <person name="Matsumoto R"/>
            <person name="Murakumo K"/>
            <person name="Nishida K"/>
            <person name="Terakita A"/>
            <person name="Kuratani S"/>
            <person name="Sato K"/>
            <person name="Hyodo S Kuraku.S."/>
        </authorList>
    </citation>
    <scope>NUCLEOTIDE SEQUENCE [LARGE SCALE GENOMIC DNA]</scope>
</reference>
<dbReference type="GO" id="GO:0005886">
    <property type="term" value="C:plasma membrane"/>
    <property type="evidence" value="ECO:0007669"/>
    <property type="project" value="TreeGrafter"/>
</dbReference>
<protein>
    <submittedName>
        <fullName evidence="2">Uncharacterized protein</fullName>
    </submittedName>
</protein>
<comment type="caution">
    <text evidence="2">The sequence shown here is derived from an EMBL/GenBank/DDBJ whole genome shotgun (WGS) entry which is preliminary data.</text>
</comment>
<dbReference type="SUPFAM" id="SSF51206">
    <property type="entry name" value="cAMP-binding domain-like"/>
    <property type="match status" value="1"/>
</dbReference>
<evidence type="ECO:0000256" key="1">
    <source>
        <dbReference type="SAM" id="MobiDB-lite"/>
    </source>
</evidence>
<dbReference type="GO" id="GO:0005249">
    <property type="term" value="F:voltage-gated potassium channel activity"/>
    <property type="evidence" value="ECO:0007669"/>
    <property type="project" value="TreeGrafter"/>
</dbReference>